<dbReference type="OrthoDB" id="5867838at2759"/>
<protein>
    <submittedName>
        <fullName evidence="1">Uncharacterized protein</fullName>
    </submittedName>
</protein>
<gene>
    <name evidence="1" type="ORF">SVUK_LOCUS9302</name>
</gene>
<keyword evidence="2" id="KW-1185">Reference proteome</keyword>
<proteinExistence type="predicted"/>
<accession>A0A3P7J8N9</accession>
<dbReference type="AlphaFoldDB" id="A0A3P7J8N9"/>
<sequence length="267" mass="28942">MAFEKVGDSYKSAVAEQCDYNHALLVGDKIWLFGKKFVSQPTFNWGHHVGFVGSYAIAFNTADNKWEDSHTYPALSNEENVEEKMFVLNGAAHTLLYTAFGEVAMSSLHKWTGNSFEPVNLQSFAPIPGSEKSARVTMEVADSADESTKYIITTMEHQMRVARLTSSGDSATIEHLFDIPAEGILSLAQATSAVVSGERLLVCFGVHGCGFRWESGRIIACDLGSKSCQTLEISSDPKPHWGFNGANGYGLLPSGAWVHAAGSVPRG</sequence>
<organism evidence="1 2">
    <name type="scientific">Strongylus vulgaris</name>
    <name type="common">Blood worm</name>
    <dbReference type="NCBI Taxonomy" id="40348"/>
    <lineage>
        <taxon>Eukaryota</taxon>
        <taxon>Metazoa</taxon>
        <taxon>Ecdysozoa</taxon>
        <taxon>Nematoda</taxon>
        <taxon>Chromadorea</taxon>
        <taxon>Rhabditida</taxon>
        <taxon>Rhabditina</taxon>
        <taxon>Rhabditomorpha</taxon>
        <taxon>Strongyloidea</taxon>
        <taxon>Strongylidae</taxon>
        <taxon>Strongylus</taxon>
    </lineage>
</organism>
<evidence type="ECO:0000313" key="1">
    <source>
        <dbReference type="EMBL" id="VDM74304.1"/>
    </source>
</evidence>
<name>A0A3P7J8N9_STRVU</name>
<evidence type="ECO:0000313" key="2">
    <source>
        <dbReference type="Proteomes" id="UP000270094"/>
    </source>
</evidence>
<reference evidence="1 2" key="1">
    <citation type="submission" date="2018-11" db="EMBL/GenBank/DDBJ databases">
        <authorList>
            <consortium name="Pathogen Informatics"/>
        </authorList>
    </citation>
    <scope>NUCLEOTIDE SEQUENCE [LARGE SCALE GENOMIC DNA]</scope>
</reference>
<dbReference type="Proteomes" id="UP000270094">
    <property type="component" value="Unassembled WGS sequence"/>
</dbReference>
<dbReference type="EMBL" id="UYYB01094438">
    <property type="protein sequence ID" value="VDM74304.1"/>
    <property type="molecule type" value="Genomic_DNA"/>
</dbReference>